<gene>
    <name evidence="1" type="ORF">AOPFMNJM_2171</name>
</gene>
<dbReference type="RefSeq" id="WP_238275773.1">
    <property type="nucleotide sequence ID" value="NZ_BPQR01000036.1"/>
</dbReference>
<comment type="caution">
    <text evidence="1">The sequence shown here is derived from an EMBL/GenBank/DDBJ whole genome shotgun (WGS) entry which is preliminary data.</text>
</comment>
<dbReference type="EMBL" id="BPQR01000036">
    <property type="protein sequence ID" value="GJE06849.1"/>
    <property type="molecule type" value="Genomic_DNA"/>
</dbReference>
<sequence length="123" mass="13482">MRSLIVLLALTTTVAAEPVTKAERAWIVDYMTQTLRDPYSIRSTGISEVRPLTGDAGRTIPAGICVRYNAKNGYGAYGGIDTLVFVRTPTGLVYGDWRHAVSTKTCWVDNVVYGPFPELANLK</sequence>
<evidence type="ECO:0000313" key="1">
    <source>
        <dbReference type="EMBL" id="GJE06849.1"/>
    </source>
</evidence>
<protein>
    <submittedName>
        <fullName evidence="1">Uncharacterized protein</fullName>
    </submittedName>
</protein>
<proteinExistence type="predicted"/>
<organism evidence="1 2">
    <name type="scientific">Methylobacterium jeotgali</name>
    <dbReference type="NCBI Taxonomy" id="381630"/>
    <lineage>
        <taxon>Bacteria</taxon>
        <taxon>Pseudomonadati</taxon>
        <taxon>Pseudomonadota</taxon>
        <taxon>Alphaproteobacteria</taxon>
        <taxon>Hyphomicrobiales</taxon>
        <taxon>Methylobacteriaceae</taxon>
        <taxon>Methylobacterium</taxon>
    </lineage>
</organism>
<name>A0ABQ4SYK0_9HYPH</name>
<reference evidence="1" key="1">
    <citation type="journal article" date="2021" name="Front. Microbiol.">
        <title>Comprehensive Comparative Genomics and Phenotyping of Methylobacterium Species.</title>
        <authorList>
            <person name="Alessa O."/>
            <person name="Ogura Y."/>
            <person name="Fujitani Y."/>
            <person name="Takami H."/>
            <person name="Hayashi T."/>
            <person name="Sahin N."/>
            <person name="Tani A."/>
        </authorList>
    </citation>
    <scope>NUCLEOTIDE SEQUENCE</scope>
    <source>
        <strain evidence="1">LMG 23639</strain>
    </source>
</reference>
<reference evidence="1" key="2">
    <citation type="submission" date="2021-08" db="EMBL/GenBank/DDBJ databases">
        <authorList>
            <person name="Tani A."/>
            <person name="Ola A."/>
            <person name="Ogura Y."/>
            <person name="Katsura K."/>
            <person name="Hayashi T."/>
        </authorList>
    </citation>
    <scope>NUCLEOTIDE SEQUENCE</scope>
    <source>
        <strain evidence="1">LMG 23639</strain>
    </source>
</reference>
<evidence type="ECO:0000313" key="2">
    <source>
        <dbReference type="Proteomes" id="UP001055102"/>
    </source>
</evidence>
<accession>A0ABQ4SYK0</accession>
<dbReference type="Proteomes" id="UP001055102">
    <property type="component" value="Unassembled WGS sequence"/>
</dbReference>
<keyword evidence="2" id="KW-1185">Reference proteome</keyword>